<feature type="transmembrane region" description="Helical" evidence="4">
    <location>
        <begin position="268"/>
        <end position="285"/>
    </location>
</feature>
<evidence type="ECO:0000256" key="2">
    <source>
        <dbReference type="ARBA" id="ARBA00022989"/>
    </source>
</evidence>
<dbReference type="PANTHER" id="PTHR23526">
    <property type="entry name" value="INTEGRAL MEMBRANE TRANSPORT PROTEIN-RELATED"/>
    <property type="match status" value="1"/>
</dbReference>
<evidence type="ECO:0000313" key="5">
    <source>
        <dbReference type="EMBL" id="MBE1424410.1"/>
    </source>
</evidence>
<dbReference type="EMBL" id="JADBGG010000005">
    <property type="protein sequence ID" value="MBE1424410.1"/>
    <property type="molecule type" value="Genomic_DNA"/>
</dbReference>
<gene>
    <name evidence="5" type="ORF">H4684_001040</name>
</gene>
<organism evidence="5 6">
    <name type="scientific">Desulfomicrobium macestii</name>
    <dbReference type="NCBI Taxonomy" id="90731"/>
    <lineage>
        <taxon>Bacteria</taxon>
        <taxon>Pseudomonadati</taxon>
        <taxon>Thermodesulfobacteriota</taxon>
        <taxon>Desulfovibrionia</taxon>
        <taxon>Desulfovibrionales</taxon>
        <taxon>Desulfomicrobiaceae</taxon>
        <taxon>Desulfomicrobium</taxon>
    </lineage>
</organism>
<proteinExistence type="predicted"/>
<dbReference type="InterPro" id="IPR052528">
    <property type="entry name" value="Sugar_transport-like"/>
</dbReference>
<feature type="transmembrane region" description="Helical" evidence="4">
    <location>
        <begin position="291"/>
        <end position="313"/>
    </location>
</feature>
<dbReference type="InterPro" id="IPR011701">
    <property type="entry name" value="MFS"/>
</dbReference>
<keyword evidence="6" id="KW-1185">Reference proteome</keyword>
<feature type="transmembrane region" description="Helical" evidence="4">
    <location>
        <begin position="325"/>
        <end position="348"/>
    </location>
</feature>
<dbReference type="PANTHER" id="PTHR23526:SF2">
    <property type="entry name" value="MAJOR FACILITATOR SUPERFAMILY (MFS) PROFILE DOMAIN-CONTAINING PROTEIN"/>
    <property type="match status" value="1"/>
</dbReference>
<evidence type="ECO:0000256" key="3">
    <source>
        <dbReference type="ARBA" id="ARBA00023136"/>
    </source>
</evidence>
<feature type="transmembrane region" description="Helical" evidence="4">
    <location>
        <begin position="162"/>
        <end position="182"/>
    </location>
</feature>
<sequence>MNTPQNRPMYLFLIGLAVLSALGFQGWRTLFNNYAVEIAQVTGQQMGVIQGLREVPGFLALLVIYLLLFVREHRLAALSLMVMGLGVIMTGLMPTYTGLVVATLVMSFGFHYYETLNQSLTLQYFDITQSPVVMGRLRAVGSAANIVIGLIFLLVVNHVTYQTLYVTLGIFIMGGAAFFLLVNPTRKDLPLQRKNMVLRSRYWLFYVLTFLSGARRQIFVAFAVFLMVKKFGYTVSEVAMLFMLNNAVNYFLSPMIGRAVNRFGERRVLTLEYASLFFVFLGYAFTDSKLMVAVLYILDHIFYNFAMAIRSFFQKIADPRDIAPSMAVGFTINHIVAVVIPIAGGLLWMVDYRIPFVGGAVLSLVSLAFVQCIRTEKG</sequence>
<evidence type="ECO:0000313" key="6">
    <source>
        <dbReference type="Proteomes" id="UP000639010"/>
    </source>
</evidence>
<dbReference type="RefSeq" id="WP_192623054.1">
    <property type="nucleotide sequence ID" value="NZ_JADBGG010000005.1"/>
</dbReference>
<evidence type="ECO:0008006" key="7">
    <source>
        <dbReference type="Google" id="ProtNLM"/>
    </source>
</evidence>
<dbReference type="SUPFAM" id="SSF103473">
    <property type="entry name" value="MFS general substrate transporter"/>
    <property type="match status" value="1"/>
</dbReference>
<feature type="transmembrane region" description="Helical" evidence="4">
    <location>
        <begin position="99"/>
        <end position="116"/>
    </location>
</feature>
<reference evidence="5 6" key="1">
    <citation type="submission" date="2020-10" db="EMBL/GenBank/DDBJ databases">
        <title>Genomic Encyclopedia of Type Strains, Phase IV (KMG-IV): sequencing the most valuable type-strain genomes for metagenomic binning, comparative biology and taxonomic classification.</title>
        <authorList>
            <person name="Goeker M."/>
        </authorList>
    </citation>
    <scope>NUCLEOTIDE SEQUENCE [LARGE SCALE GENOMIC DNA]</scope>
    <source>
        <strain evidence="5 6">DSM 4194</strain>
    </source>
</reference>
<keyword evidence="1 4" id="KW-0812">Transmembrane</keyword>
<comment type="caution">
    <text evidence="5">The sequence shown here is derived from an EMBL/GenBank/DDBJ whole genome shotgun (WGS) entry which is preliminary data.</text>
</comment>
<dbReference type="Pfam" id="PF07690">
    <property type="entry name" value="MFS_1"/>
    <property type="match status" value="1"/>
</dbReference>
<feature type="transmembrane region" description="Helical" evidence="4">
    <location>
        <begin position="203"/>
        <end position="226"/>
    </location>
</feature>
<feature type="transmembrane region" description="Helical" evidence="4">
    <location>
        <begin position="47"/>
        <end position="68"/>
    </location>
</feature>
<dbReference type="InterPro" id="IPR036259">
    <property type="entry name" value="MFS_trans_sf"/>
</dbReference>
<evidence type="ECO:0000256" key="4">
    <source>
        <dbReference type="SAM" id="Phobius"/>
    </source>
</evidence>
<dbReference type="Proteomes" id="UP000639010">
    <property type="component" value="Unassembled WGS sequence"/>
</dbReference>
<keyword evidence="2 4" id="KW-1133">Transmembrane helix</keyword>
<evidence type="ECO:0000256" key="1">
    <source>
        <dbReference type="ARBA" id="ARBA00022692"/>
    </source>
</evidence>
<feature type="transmembrane region" description="Helical" evidence="4">
    <location>
        <begin position="354"/>
        <end position="373"/>
    </location>
</feature>
<keyword evidence="3 4" id="KW-0472">Membrane</keyword>
<feature type="transmembrane region" description="Helical" evidence="4">
    <location>
        <begin position="137"/>
        <end position="156"/>
    </location>
</feature>
<accession>A0ABR9H135</accession>
<protein>
    <recommendedName>
        <fullName evidence="7">MFS transporter</fullName>
    </recommendedName>
</protein>
<name>A0ABR9H135_9BACT</name>
<feature type="transmembrane region" description="Helical" evidence="4">
    <location>
        <begin position="75"/>
        <end position="93"/>
    </location>
</feature>
<dbReference type="Gene3D" id="1.20.1250.20">
    <property type="entry name" value="MFS general substrate transporter like domains"/>
    <property type="match status" value="2"/>
</dbReference>
<feature type="transmembrane region" description="Helical" evidence="4">
    <location>
        <begin position="238"/>
        <end position="256"/>
    </location>
</feature>